<sequence length="102" mass="11589">MAYRVRWQLVGRSGQPLDNGWLGEGFVPYGDAMAAVTEFLRPYPEVYRCPTESYWLARRSMDADLAVWVWIERHETAELTGTDNAWMSSSAAAEQASTLVRD</sequence>
<accession>A0A1B2EI81</accession>
<reference evidence="1" key="1">
    <citation type="submission" date="2016-07" db="EMBL/GenBank/DDBJ databases">
        <title>Microvirga ossetica sp. nov. a new species of rhizobia isolated from root nodules of the legume species Vicia alpestris Steven originated from North Ossetia region in the Caucasus.</title>
        <authorList>
            <person name="Safronova V.I."/>
            <person name="Kuznetsova I.G."/>
            <person name="Sazanova A.L."/>
            <person name="Belimov A."/>
            <person name="Andronov E."/>
            <person name="Osledkin Y.S."/>
            <person name="Onishchuk O.P."/>
            <person name="Kurchak O.N."/>
            <person name="Shaposhnikov A.I."/>
            <person name="Willems A."/>
            <person name="Tikhonovich I.A."/>
        </authorList>
    </citation>
    <scope>NUCLEOTIDE SEQUENCE [LARGE SCALE GENOMIC DNA]</scope>
    <source>
        <strain evidence="1">V5/3M</strain>
    </source>
</reference>
<dbReference type="KEGG" id="moc:BB934_16790"/>
<gene>
    <name evidence="1" type="ORF">BB934_16790</name>
</gene>
<dbReference type="OrthoDB" id="8019892at2"/>
<protein>
    <submittedName>
        <fullName evidence="1">Uncharacterized protein</fullName>
    </submittedName>
</protein>
<proteinExistence type="predicted"/>
<evidence type="ECO:0000313" key="1">
    <source>
        <dbReference type="EMBL" id="ANY79680.1"/>
    </source>
</evidence>
<name>A0A1B2EI81_9HYPH</name>
<dbReference type="AlphaFoldDB" id="A0A1B2EI81"/>
<organism evidence="1">
    <name type="scientific">Microvirga ossetica</name>
    <dbReference type="NCBI Taxonomy" id="1882682"/>
    <lineage>
        <taxon>Bacteria</taxon>
        <taxon>Pseudomonadati</taxon>
        <taxon>Pseudomonadota</taxon>
        <taxon>Alphaproteobacteria</taxon>
        <taxon>Hyphomicrobiales</taxon>
        <taxon>Methylobacteriaceae</taxon>
        <taxon>Microvirga</taxon>
    </lineage>
</organism>
<dbReference type="RefSeq" id="WP_099510697.1">
    <property type="nucleotide sequence ID" value="NZ_CP016616.1"/>
</dbReference>
<dbReference type="EMBL" id="CP016616">
    <property type="protein sequence ID" value="ANY79680.1"/>
    <property type="molecule type" value="Genomic_DNA"/>
</dbReference>